<dbReference type="RefSeq" id="WP_188679553.1">
    <property type="nucleotide sequence ID" value="NZ_BMNY01000001.1"/>
</dbReference>
<organism evidence="1 2">
    <name type="scientific">Thermogymnomonas acidicola</name>
    <dbReference type="NCBI Taxonomy" id="399579"/>
    <lineage>
        <taxon>Archaea</taxon>
        <taxon>Methanobacteriati</taxon>
        <taxon>Thermoplasmatota</taxon>
        <taxon>Thermoplasmata</taxon>
        <taxon>Thermoplasmatales</taxon>
        <taxon>Thermogymnomonas</taxon>
    </lineage>
</organism>
<reference evidence="1" key="1">
    <citation type="journal article" date="2014" name="Int. J. Syst. Evol. Microbiol.">
        <title>Complete genome sequence of Corynebacterium casei LMG S-19264T (=DSM 44701T), isolated from a smear-ripened cheese.</title>
        <authorList>
            <consortium name="US DOE Joint Genome Institute (JGI-PGF)"/>
            <person name="Walter F."/>
            <person name="Albersmeier A."/>
            <person name="Kalinowski J."/>
            <person name="Ruckert C."/>
        </authorList>
    </citation>
    <scope>NUCLEOTIDE SEQUENCE</scope>
    <source>
        <strain evidence="1">JCM 13583</strain>
    </source>
</reference>
<keyword evidence="2" id="KW-1185">Reference proteome</keyword>
<evidence type="ECO:0000313" key="1">
    <source>
        <dbReference type="EMBL" id="GGM67479.1"/>
    </source>
</evidence>
<proteinExistence type="predicted"/>
<reference evidence="1" key="2">
    <citation type="submission" date="2022-09" db="EMBL/GenBank/DDBJ databases">
        <authorList>
            <person name="Sun Q."/>
            <person name="Ohkuma M."/>
        </authorList>
    </citation>
    <scope>NUCLEOTIDE SEQUENCE</scope>
    <source>
        <strain evidence="1">JCM 13583</strain>
    </source>
</reference>
<dbReference type="AlphaFoldDB" id="A0AA37F8X3"/>
<protein>
    <submittedName>
        <fullName evidence="1">Uncharacterized protein</fullName>
    </submittedName>
</protein>
<gene>
    <name evidence="1" type="ORF">GCM10007108_01930</name>
</gene>
<dbReference type="EMBL" id="BMNY01000001">
    <property type="protein sequence ID" value="GGM67479.1"/>
    <property type="molecule type" value="Genomic_DNA"/>
</dbReference>
<accession>A0AA37F8X3</accession>
<name>A0AA37F8X3_9ARCH</name>
<comment type="caution">
    <text evidence="1">The sequence shown here is derived from an EMBL/GenBank/DDBJ whole genome shotgun (WGS) entry which is preliminary data.</text>
</comment>
<sequence length="209" mass="23667">MKKSYLDGNGNTVILGAIKGLVSDGNEVRDALRDFRPETVAATISPEEAEGLLKFLDSPFEVSISDYETIYGVNLSRFGEVMVPPPMFIEAARYCKENGVPLVGLDMDDEHYNEAYRRSVGTMALVRHSLRKNRVARKVFTSSSAEEFVDEWKREMWKVKGFRVLDMLRQDEVVRNIRRLMGEGRRLAVVCELEMYSDVLSSIAGKSSE</sequence>
<evidence type="ECO:0000313" key="2">
    <source>
        <dbReference type="Proteomes" id="UP000632195"/>
    </source>
</evidence>
<dbReference type="Proteomes" id="UP000632195">
    <property type="component" value="Unassembled WGS sequence"/>
</dbReference>